<reference evidence="1" key="2">
    <citation type="journal article" date="2015" name="Fish Shellfish Immunol.">
        <title>Early steps in the European eel (Anguilla anguilla)-Vibrio vulnificus interaction in the gills: Role of the RtxA13 toxin.</title>
        <authorList>
            <person name="Callol A."/>
            <person name="Pajuelo D."/>
            <person name="Ebbesson L."/>
            <person name="Teles M."/>
            <person name="MacKenzie S."/>
            <person name="Amaro C."/>
        </authorList>
    </citation>
    <scope>NUCLEOTIDE SEQUENCE</scope>
</reference>
<dbReference type="EMBL" id="GBXM01036800">
    <property type="protein sequence ID" value="JAH71777.1"/>
    <property type="molecule type" value="Transcribed_RNA"/>
</dbReference>
<evidence type="ECO:0000313" key="1">
    <source>
        <dbReference type="EMBL" id="JAH71777.1"/>
    </source>
</evidence>
<name>A0A0E9V170_ANGAN</name>
<accession>A0A0E9V170</accession>
<organism evidence="1">
    <name type="scientific">Anguilla anguilla</name>
    <name type="common">European freshwater eel</name>
    <name type="synonym">Muraena anguilla</name>
    <dbReference type="NCBI Taxonomy" id="7936"/>
    <lineage>
        <taxon>Eukaryota</taxon>
        <taxon>Metazoa</taxon>
        <taxon>Chordata</taxon>
        <taxon>Craniata</taxon>
        <taxon>Vertebrata</taxon>
        <taxon>Euteleostomi</taxon>
        <taxon>Actinopterygii</taxon>
        <taxon>Neopterygii</taxon>
        <taxon>Teleostei</taxon>
        <taxon>Anguilliformes</taxon>
        <taxon>Anguillidae</taxon>
        <taxon>Anguilla</taxon>
    </lineage>
</organism>
<sequence>MTHTVLCKTNKRRAPKILQTACEDIGKKSHTCVLHQKYTFIRIHIL</sequence>
<reference evidence="1" key="1">
    <citation type="submission" date="2014-11" db="EMBL/GenBank/DDBJ databases">
        <authorList>
            <person name="Amaro Gonzalez C."/>
        </authorList>
    </citation>
    <scope>NUCLEOTIDE SEQUENCE</scope>
</reference>
<dbReference type="AlphaFoldDB" id="A0A0E9V170"/>
<protein>
    <submittedName>
        <fullName evidence="1">Uncharacterized protein</fullName>
    </submittedName>
</protein>
<proteinExistence type="predicted"/>